<comment type="caution">
    <text evidence="1">The sequence shown here is derived from an EMBL/GenBank/DDBJ whole genome shotgun (WGS) entry which is preliminary data.</text>
</comment>
<accession>A0ABQ0S216</accession>
<name>A0ABQ0S216_9PSEU</name>
<organism evidence="1 2">
    <name type="scientific">Pseudonocardia saturnea</name>
    <dbReference type="NCBI Taxonomy" id="33909"/>
    <lineage>
        <taxon>Bacteria</taxon>
        <taxon>Bacillati</taxon>
        <taxon>Actinomycetota</taxon>
        <taxon>Actinomycetes</taxon>
        <taxon>Pseudonocardiales</taxon>
        <taxon>Pseudonocardiaceae</taxon>
        <taxon>Pseudonocardia</taxon>
    </lineage>
</organism>
<dbReference type="Proteomes" id="UP000320693">
    <property type="component" value="Unassembled WGS sequence"/>
</dbReference>
<evidence type="ECO:0000313" key="1">
    <source>
        <dbReference type="EMBL" id="GEC26957.1"/>
    </source>
</evidence>
<evidence type="ECO:0000313" key="2">
    <source>
        <dbReference type="Proteomes" id="UP000320693"/>
    </source>
</evidence>
<reference evidence="1 2" key="1">
    <citation type="submission" date="2019-06" db="EMBL/GenBank/DDBJ databases">
        <title>Whole genome shotgun sequence of Pseudonocardia saturnea NBRC 14499.</title>
        <authorList>
            <person name="Hosoyama A."/>
            <person name="Uohara A."/>
            <person name="Ohji S."/>
            <person name="Ichikawa N."/>
        </authorList>
    </citation>
    <scope>NUCLEOTIDE SEQUENCE [LARGE SCALE GENOMIC DNA]</scope>
    <source>
        <strain evidence="1 2">NBRC 14499</strain>
    </source>
</reference>
<sequence>MVVAVAVVDLPTADDARALQTLTDTYGTGNVQELRTSRRVQWTGRHYASGLEGTAVANAQAEPVGRARAATTLADAVARDALTP</sequence>
<dbReference type="EMBL" id="BJNH01000045">
    <property type="protein sequence ID" value="GEC26957.1"/>
    <property type="molecule type" value="Genomic_DNA"/>
</dbReference>
<protein>
    <submittedName>
        <fullName evidence="1">Uncharacterized protein</fullName>
    </submittedName>
</protein>
<keyword evidence="2" id="KW-1185">Reference proteome</keyword>
<gene>
    <name evidence="1" type="ORF">PSA01_39860</name>
</gene>
<proteinExistence type="predicted"/>